<reference evidence="1 2" key="1">
    <citation type="journal article" date="2016" name="Nat. Commun.">
        <title>Thousands of microbial genomes shed light on interconnected biogeochemical processes in an aquifer system.</title>
        <authorList>
            <person name="Anantharaman K."/>
            <person name="Brown C.T."/>
            <person name="Hug L.A."/>
            <person name="Sharon I."/>
            <person name="Castelle C.J."/>
            <person name="Probst A.J."/>
            <person name="Thomas B.C."/>
            <person name="Singh A."/>
            <person name="Wilkins M.J."/>
            <person name="Karaoz U."/>
            <person name="Brodie E.L."/>
            <person name="Williams K.H."/>
            <person name="Hubbard S.S."/>
            <person name="Banfield J.F."/>
        </authorList>
    </citation>
    <scope>NUCLEOTIDE SEQUENCE [LARGE SCALE GENOMIC DNA]</scope>
</reference>
<dbReference type="Proteomes" id="UP000179362">
    <property type="component" value="Unassembled WGS sequence"/>
</dbReference>
<dbReference type="EMBL" id="MFTA01000149">
    <property type="protein sequence ID" value="OGI48394.1"/>
    <property type="molecule type" value="Genomic_DNA"/>
</dbReference>
<dbReference type="SUPFAM" id="SSF81301">
    <property type="entry name" value="Nucleotidyltransferase"/>
    <property type="match status" value="1"/>
</dbReference>
<protein>
    <submittedName>
        <fullName evidence="1">Uncharacterized protein</fullName>
    </submittedName>
</protein>
<name>A0A1F6TTF1_9PROT</name>
<dbReference type="AlphaFoldDB" id="A0A1F6TTF1"/>
<sequence length="163" mass="18602">MFYLDLFRQLERQKVRYVLVGGLAMNLHGVPRATMDVDIMVALDEPNLRAFIDMARALQLKPVAPVPLEDLLDPAKRREWAREKNMIAFGLQPLQPGAPTIDVLIEPALDVNVALQRAQIRNVENTRVFLAAIEDLIYLKERTGRPQDQADIGHLRRLLKRTT</sequence>
<evidence type="ECO:0000313" key="1">
    <source>
        <dbReference type="EMBL" id="OGI48394.1"/>
    </source>
</evidence>
<dbReference type="InterPro" id="IPR043519">
    <property type="entry name" value="NT_sf"/>
</dbReference>
<dbReference type="Gene3D" id="3.30.460.40">
    <property type="match status" value="1"/>
</dbReference>
<evidence type="ECO:0000313" key="2">
    <source>
        <dbReference type="Proteomes" id="UP000179362"/>
    </source>
</evidence>
<accession>A0A1F6TTF1</accession>
<comment type="caution">
    <text evidence="1">The sequence shown here is derived from an EMBL/GenBank/DDBJ whole genome shotgun (WGS) entry which is preliminary data.</text>
</comment>
<proteinExistence type="predicted"/>
<gene>
    <name evidence="1" type="ORF">A3B81_02570</name>
</gene>
<organism evidence="1 2">
    <name type="scientific">Candidatus Muproteobacteria bacterium RIFCSPHIGHO2_02_FULL_65_16</name>
    <dbReference type="NCBI Taxonomy" id="1817766"/>
    <lineage>
        <taxon>Bacteria</taxon>
        <taxon>Pseudomonadati</taxon>
        <taxon>Pseudomonadota</taxon>
        <taxon>Candidatus Muproteobacteria</taxon>
    </lineage>
</organism>